<dbReference type="HOGENOM" id="CLU_010194_2_9_1"/>
<dbReference type="PANTHER" id="PTHR43976">
    <property type="entry name" value="SHORT CHAIN DEHYDROGENASE"/>
    <property type="match status" value="1"/>
</dbReference>
<comment type="similarity">
    <text evidence="1 3">Belongs to the short-chain dehydrogenases/reductases (SDR) family.</text>
</comment>
<name>A0A067M4T1_BOTB1</name>
<evidence type="ECO:0000313" key="4">
    <source>
        <dbReference type="EMBL" id="KDQ09720.1"/>
    </source>
</evidence>
<dbReference type="SUPFAM" id="SSF51735">
    <property type="entry name" value="NAD(P)-binding Rossmann-fold domains"/>
    <property type="match status" value="1"/>
</dbReference>
<dbReference type="InParanoid" id="A0A067M4T1"/>
<dbReference type="EMBL" id="KL198075">
    <property type="protein sequence ID" value="KDQ09720.1"/>
    <property type="molecule type" value="Genomic_DNA"/>
</dbReference>
<dbReference type="Pfam" id="PF00106">
    <property type="entry name" value="adh_short"/>
    <property type="match status" value="1"/>
</dbReference>
<dbReference type="InterPro" id="IPR051911">
    <property type="entry name" value="SDR_oxidoreductase"/>
</dbReference>
<evidence type="ECO:0000256" key="1">
    <source>
        <dbReference type="ARBA" id="ARBA00006484"/>
    </source>
</evidence>
<evidence type="ECO:0000256" key="2">
    <source>
        <dbReference type="ARBA" id="ARBA00023002"/>
    </source>
</evidence>
<organism evidence="4 5">
    <name type="scientific">Botryobasidium botryosum (strain FD-172 SS1)</name>
    <dbReference type="NCBI Taxonomy" id="930990"/>
    <lineage>
        <taxon>Eukaryota</taxon>
        <taxon>Fungi</taxon>
        <taxon>Dikarya</taxon>
        <taxon>Basidiomycota</taxon>
        <taxon>Agaricomycotina</taxon>
        <taxon>Agaricomycetes</taxon>
        <taxon>Cantharellales</taxon>
        <taxon>Botryobasidiaceae</taxon>
        <taxon>Botryobasidium</taxon>
    </lineage>
</organism>
<gene>
    <name evidence="4" type="ORF">BOTBODRAFT_58499</name>
</gene>
<dbReference type="PANTHER" id="PTHR43976:SF16">
    <property type="entry name" value="SHORT-CHAIN DEHYDROGENASE_REDUCTASE FAMILY PROTEIN"/>
    <property type="match status" value="1"/>
</dbReference>
<keyword evidence="5" id="KW-1185">Reference proteome</keyword>
<dbReference type="PRINTS" id="PR00081">
    <property type="entry name" value="GDHRDH"/>
</dbReference>
<proteinExistence type="inferred from homology"/>
<dbReference type="InterPro" id="IPR002347">
    <property type="entry name" value="SDR_fam"/>
</dbReference>
<dbReference type="STRING" id="930990.A0A067M4T1"/>
<dbReference type="GO" id="GO:0016491">
    <property type="term" value="F:oxidoreductase activity"/>
    <property type="evidence" value="ECO:0007669"/>
    <property type="project" value="UniProtKB-KW"/>
</dbReference>
<dbReference type="AlphaFoldDB" id="A0A067M4T1"/>
<reference evidence="5" key="1">
    <citation type="journal article" date="2014" name="Proc. Natl. Acad. Sci. U.S.A.">
        <title>Extensive sampling of basidiomycete genomes demonstrates inadequacy of the white-rot/brown-rot paradigm for wood decay fungi.</title>
        <authorList>
            <person name="Riley R."/>
            <person name="Salamov A.A."/>
            <person name="Brown D.W."/>
            <person name="Nagy L.G."/>
            <person name="Floudas D."/>
            <person name="Held B.W."/>
            <person name="Levasseur A."/>
            <person name="Lombard V."/>
            <person name="Morin E."/>
            <person name="Otillar R."/>
            <person name="Lindquist E.A."/>
            <person name="Sun H."/>
            <person name="LaButti K.M."/>
            <person name="Schmutz J."/>
            <person name="Jabbour D."/>
            <person name="Luo H."/>
            <person name="Baker S.E."/>
            <person name="Pisabarro A.G."/>
            <person name="Walton J.D."/>
            <person name="Blanchette R.A."/>
            <person name="Henrissat B."/>
            <person name="Martin F."/>
            <person name="Cullen D."/>
            <person name="Hibbett D.S."/>
            <person name="Grigoriev I.V."/>
        </authorList>
    </citation>
    <scope>NUCLEOTIDE SEQUENCE [LARGE SCALE GENOMIC DNA]</scope>
    <source>
        <strain evidence="5">FD-172 SS1</strain>
    </source>
</reference>
<dbReference type="Proteomes" id="UP000027195">
    <property type="component" value="Unassembled WGS sequence"/>
</dbReference>
<evidence type="ECO:0008006" key="6">
    <source>
        <dbReference type="Google" id="ProtNLM"/>
    </source>
</evidence>
<protein>
    <recommendedName>
        <fullName evidence="6">NAD(P)-binding protein</fullName>
    </recommendedName>
</protein>
<dbReference type="OrthoDB" id="1274115at2759"/>
<dbReference type="PRINTS" id="PR00080">
    <property type="entry name" value="SDRFAMILY"/>
</dbReference>
<evidence type="ECO:0000313" key="5">
    <source>
        <dbReference type="Proteomes" id="UP000027195"/>
    </source>
</evidence>
<dbReference type="Gene3D" id="3.40.50.720">
    <property type="entry name" value="NAD(P)-binding Rossmann-like Domain"/>
    <property type="match status" value="1"/>
</dbReference>
<keyword evidence="2" id="KW-0560">Oxidoreductase</keyword>
<evidence type="ECO:0000256" key="3">
    <source>
        <dbReference type="RuleBase" id="RU000363"/>
    </source>
</evidence>
<dbReference type="InterPro" id="IPR036291">
    <property type="entry name" value="NAD(P)-bd_dom_sf"/>
</dbReference>
<accession>A0A067M4T1</accession>
<sequence length="283" mass="31087">MIPTDSTQRLVWLITGASGGFGHALTRAARARGDTVIATSRKEPAGLAETGAHTLALDVTREIDRLKEIVDSLVKQHGHIDVLVNNAGYIITCALEEATPQETLDQFNTNLFGGLNMARARSGTVVWISSVTGWRGIADAGLYVGSKYAVRGIAESMDIEPSSISPNLRSIYLEPGYFRTPFLNPSRTSRIDDYNAISRRSDQALESFNNHQPGDPERFVQVLLDYVRHEGIFAGRPKLPVGMPLGSDSFRIIGNACRKTLKVLDEWEDVIKSTDFPESHCNS</sequence>